<protein>
    <submittedName>
        <fullName evidence="1">Uncharacterized protein</fullName>
    </submittedName>
</protein>
<evidence type="ECO:0000313" key="1">
    <source>
        <dbReference type="EMBL" id="PTX19450.1"/>
    </source>
</evidence>
<comment type="caution">
    <text evidence="1">The sequence shown here is derived from an EMBL/GenBank/DDBJ whole genome shotgun (WGS) entry which is preliminary data.</text>
</comment>
<keyword evidence="2" id="KW-1185">Reference proteome</keyword>
<organism evidence="1 2">
    <name type="scientific">Pontibacter mucosus</name>
    <dbReference type="NCBI Taxonomy" id="1649266"/>
    <lineage>
        <taxon>Bacteria</taxon>
        <taxon>Pseudomonadati</taxon>
        <taxon>Bacteroidota</taxon>
        <taxon>Cytophagia</taxon>
        <taxon>Cytophagales</taxon>
        <taxon>Hymenobacteraceae</taxon>
        <taxon>Pontibacter</taxon>
    </lineage>
</organism>
<sequence length="51" mass="5870">MIGYAALIGSTSIVGLKPKTNTISYEKMFININMYHIYKPGIPIYFVWTRN</sequence>
<gene>
    <name evidence="1" type="ORF">C8N40_104182</name>
</gene>
<name>A0A2T5YJG3_9BACT</name>
<dbReference type="Proteomes" id="UP000244225">
    <property type="component" value="Unassembled WGS sequence"/>
</dbReference>
<evidence type="ECO:0000313" key="2">
    <source>
        <dbReference type="Proteomes" id="UP000244225"/>
    </source>
</evidence>
<dbReference type="EMBL" id="QBKI01000004">
    <property type="protein sequence ID" value="PTX19450.1"/>
    <property type="molecule type" value="Genomic_DNA"/>
</dbReference>
<dbReference type="AlphaFoldDB" id="A0A2T5YJG3"/>
<reference evidence="1 2" key="1">
    <citation type="submission" date="2018-04" db="EMBL/GenBank/DDBJ databases">
        <title>Genomic Encyclopedia of Archaeal and Bacterial Type Strains, Phase II (KMG-II): from individual species to whole genera.</title>
        <authorList>
            <person name="Goeker M."/>
        </authorList>
    </citation>
    <scope>NUCLEOTIDE SEQUENCE [LARGE SCALE GENOMIC DNA]</scope>
    <source>
        <strain evidence="1 2">DSM 100162</strain>
    </source>
</reference>
<accession>A0A2T5YJG3</accession>
<proteinExistence type="predicted"/>